<reference evidence="2 3" key="1">
    <citation type="journal article" date="2016" name="Antonie Van Leeuwenhoek">
        <title>Nocardia donostiensis sp. nov., isolated from human respiratory specimens.</title>
        <authorList>
            <person name="Ercibengoa M."/>
            <person name="Bell M."/>
            <person name="Marimon J.M."/>
            <person name="Humrighouse B."/>
            <person name="Klenk H.P."/>
            <person name="Potter G."/>
            <person name="Perez-Trallero E."/>
        </authorList>
    </citation>
    <scope>NUCLEOTIDE SEQUENCE [LARGE SCALE GENOMIC DNA]</scope>
    <source>
        <strain evidence="2 3">X1655</strain>
    </source>
</reference>
<proteinExistence type="predicted"/>
<accession>A0A1W0BH00</accession>
<dbReference type="GO" id="GO:0008757">
    <property type="term" value="F:S-adenosylmethionine-dependent methyltransferase activity"/>
    <property type="evidence" value="ECO:0007669"/>
    <property type="project" value="InterPro"/>
</dbReference>
<dbReference type="CDD" id="cd02440">
    <property type="entry name" value="AdoMet_MTases"/>
    <property type="match status" value="1"/>
</dbReference>
<dbReference type="Pfam" id="PF08241">
    <property type="entry name" value="Methyltransf_11"/>
    <property type="match status" value="1"/>
</dbReference>
<evidence type="ECO:0000313" key="2">
    <source>
        <dbReference type="EMBL" id="ONM49260.1"/>
    </source>
</evidence>
<gene>
    <name evidence="2" type="ORF">B0T46_07660</name>
</gene>
<dbReference type="InterPro" id="IPR013216">
    <property type="entry name" value="Methyltransf_11"/>
</dbReference>
<sequence length="293" mass="31962">MSYEHPLAHLIGIEGVALLRAFNGEFDRDFVDARLDEVRRLLDDHSLMEAGVTVDRLDSIAGYRSWAGTYDEPGNAAFDIEQPVVHDILDTLPMGTVLDAACGTGRHAAYLAAAGHRVIGVDSSPEMLEKARIRLPQTDLRRGDLEALPLDDDSVDAAVCALALTHLPRLDKAIAEFARVIRPGGHLVISDIHHEMVLRGSIPPVEIGGRPGRLPAYRHYAGDYLSPALASGFQLKACKEPRVLHNGPTPPPATEPGPWQTWPWSLSALVPEATQAANRETPALTVWHFQLPE</sequence>
<keyword evidence="2" id="KW-0808">Transferase</keyword>
<keyword evidence="3" id="KW-1185">Reference proteome</keyword>
<dbReference type="EMBL" id="MUMY01000005">
    <property type="protein sequence ID" value="ONM49260.1"/>
    <property type="molecule type" value="Genomic_DNA"/>
</dbReference>
<dbReference type="AlphaFoldDB" id="A0A1W0BH00"/>
<dbReference type="GO" id="GO:0032259">
    <property type="term" value="P:methylation"/>
    <property type="evidence" value="ECO:0007669"/>
    <property type="project" value="UniProtKB-KW"/>
</dbReference>
<keyword evidence="2" id="KW-0489">Methyltransferase</keyword>
<name>A0A1W0BH00_9NOCA</name>
<comment type="caution">
    <text evidence="2">The sequence shown here is derived from an EMBL/GenBank/DDBJ whole genome shotgun (WGS) entry which is preliminary data.</text>
</comment>
<protein>
    <submittedName>
        <fullName evidence="2">SAM-dependent methyltransferase</fullName>
    </submittedName>
</protein>
<dbReference type="Proteomes" id="UP000188836">
    <property type="component" value="Unassembled WGS sequence"/>
</dbReference>
<dbReference type="PANTHER" id="PTHR43591">
    <property type="entry name" value="METHYLTRANSFERASE"/>
    <property type="match status" value="1"/>
</dbReference>
<organism evidence="2 3">
    <name type="scientific">Nocardia donostiensis</name>
    <dbReference type="NCBI Taxonomy" id="1538463"/>
    <lineage>
        <taxon>Bacteria</taxon>
        <taxon>Bacillati</taxon>
        <taxon>Actinomycetota</taxon>
        <taxon>Actinomycetes</taxon>
        <taxon>Mycobacteriales</taxon>
        <taxon>Nocardiaceae</taxon>
        <taxon>Nocardia</taxon>
    </lineage>
</organism>
<dbReference type="RefSeq" id="WP_077115789.1">
    <property type="nucleotide sequence ID" value="NZ_LOKT01000007.1"/>
</dbReference>
<dbReference type="STRING" id="1538463.B0T36_11920"/>
<feature type="domain" description="Methyltransferase type 11" evidence="1">
    <location>
        <begin position="98"/>
        <end position="189"/>
    </location>
</feature>
<dbReference type="SUPFAM" id="SSF53335">
    <property type="entry name" value="S-adenosyl-L-methionine-dependent methyltransferases"/>
    <property type="match status" value="1"/>
</dbReference>
<dbReference type="OrthoDB" id="9797252at2"/>
<dbReference type="Gene3D" id="3.40.50.150">
    <property type="entry name" value="Vaccinia Virus protein VP39"/>
    <property type="match status" value="1"/>
</dbReference>
<dbReference type="InterPro" id="IPR029063">
    <property type="entry name" value="SAM-dependent_MTases_sf"/>
</dbReference>
<evidence type="ECO:0000259" key="1">
    <source>
        <dbReference type="Pfam" id="PF08241"/>
    </source>
</evidence>
<evidence type="ECO:0000313" key="3">
    <source>
        <dbReference type="Proteomes" id="UP000188836"/>
    </source>
</evidence>